<organism evidence="1 2">
    <name type="scientific">Xanthocytophaga flava</name>
    <dbReference type="NCBI Taxonomy" id="3048013"/>
    <lineage>
        <taxon>Bacteria</taxon>
        <taxon>Pseudomonadati</taxon>
        <taxon>Bacteroidota</taxon>
        <taxon>Cytophagia</taxon>
        <taxon>Cytophagales</taxon>
        <taxon>Rhodocytophagaceae</taxon>
        <taxon>Xanthocytophaga</taxon>
    </lineage>
</organism>
<dbReference type="AlphaFoldDB" id="A0AAE3QUG7"/>
<evidence type="ECO:0000313" key="2">
    <source>
        <dbReference type="Proteomes" id="UP001241110"/>
    </source>
</evidence>
<protein>
    <submittedName>
        <fullName evidence="1">Uncharacterized protein</fullName>
    </submittedName>
</protein>
<sequence>MNQVLTSPVDEKIEAAFSAESNPKTISEPVKATSTTTFKMGLFSNGVQLGWMGQTDSGWAVLVTDESKAIRLEQYPYNGVTYFRIATDTSRYMSVSNNSYIGFYNWLSATGFTLKGSHLVANYNGQQLSLYSTDNAYLYAWDAYTVLEVKFI</sequence>
<evidence type="ECO:0000313" key="1">
    <source>
        <dbReference type="EMBL" id="MDJ1485700.1"/>
    </source>
</evidence>
<gene>
    <name evidence="1" type="ORF">QNI16_34790</name>
</gene>
<reference evidence="1" key="1">
    <citation type="submission" date="2023-05" db="EMBL/GenBank/DDBJ databases">
        <authorList>
            <person name="Zhang X."/>
        </authorList>
    </citation>
    <scope>NUCLEOTIDE SEQUENCE</scope>
    <source>
        <strain evidence="1">YF14B1</strain>
    </source>
</reference>
<name>A0AAE3QUG7_9BACT</name>
<proteinExistence type="predicted"/>
<dbReference type="Proteomes" id="UP001241110">
    <property type="component" value="Unassembled WGS sequence"/>
</dbReference>
<comment type="caution">
    <text evidence="1">The sequence shown here is derived from an EMBL/GenBank/DDBJ whole genome shotgun (WGS) entry which is preliminary data.</text>
</comment>
<accession>A0AAE3QUG7</accession>
<dbReference type="RefSeq" id="WP_313988603.1">
    <property type="nucleotide sequence ID" value="NZ_JASJOS010000022.1"/>
</dbReference>
<dbReference type="EMBL" id="JASJOS010000022">
    <property type="protein sequence ID" value="MDJ1485700.1"/>
    <property type="molecule type" value="Genomic_DNA"/>
</dbReference>